<protein>
    <submittedName>
        <fullName evidence="1">Uncharacterized protein</fullName>
    </submittedName>
</protein>
<dbReference type="RefSeq" id="XP_010762042.1">
    <property type="nucleotide sequence ID" value="XM_010763740.1"/>
</dbReference>
<dbReference type="GeneID" id="22585328"/>
<name>C1GHB3_PARBD</name>
<organism evidence="1 2">
    <name type="scientific">Paracoccidioides brasiliensis (strain Pb18)</name>
    <dbReference type="NCBI Taxonomy" id="502780"/>
    <lineage>
        <taxon>Eukaryota</taxon>
        <taxon>Fungi</taxon>
        <taxon>Dikarya</taxon>
        <taxon>Ascomycota</taxon>
        <taxon>Pezizomycotina</taxon>
        <taxon>Eurotiomycetes</taxon>
        <taxon>Eurotiomycetidae</taxon>
        <taxon>Onygenales</taxon>
        <taxon>Ajellomycetaceae</taxon>
        <taxon>Paracoccidioides</taxon>
    </lineage>
</organism>
<proteinExistence type="predicted"/>
<dbReference type="EMBL" id="KN275965">
    <property type="protein sequence ID" value="EEH50570.2"/>
    <property type="molecule type" value="Genomic_DNA"/>
</dbReference>
<evidence type="ECO:0000313" key="1">
    <source>
        <dbReference type="EMBL" id="EEH50570.2"/>
    </source>
</evidence>
<accession>C1GHB3</accession>
<dbReference type="HOGENOM" id="CLU_1503918_0_0_1"/>
<evidence type="ECO:0000313" key="2">
    <source>
        <dbReference type="Proteomes" id="UP000001628"/>
    </source>
</evidence>
<reference evidence="1 2" key="1">
    <citation type="journal article" date="2011" name="PLoS Genet.">
        <title>Comparative genomic analysis of human fungal pathogens causing paracoccidioidomycosis.</title>
        <authorList>
            <person name="Desjardins C.A."/>
            <person name="Champion M.D."/>
            <person name="Holder J.W."/>
            <person name="Muszewska A."/>
            <person name="Goldberg J."/>
            <person name="Bailao A.M."/>
            <person name="Brigido M.M."/>
            <person name="Ferreira M.E."/>
            <person name="Garcia A.M."/>
            <person name="Grynberg M."/>
            <person name="Gujja S."/>
            <person name="Heiman D.I."/>
            <person name="Henn M.R."/>
            <person name="Kodira C.D."/>
            <person name="Leon-Narvaez H."/>
            <person name="Longo L.V."/>
            <person name="Ma L.J."/>
            <person name="Malavazi I."/>
            <person name="Matsuo A.L."/>
            <person name="Morais F.V."/>
            <person name="Pereira M."/>
            <person name="Rodriguez-Brito S."/>
            <person name="Sakthikumar S."/>
            <person name="Salem-Izacc S.M."/>
            <person name="Sykes S.M."/>
            <person name="Teixeira M.M."/>
            <person name="Vallejo M.C."/>
            <person name="Walter M.E."/>
            <person name="Yandava C."/>
            <person name="Young S."/>
            <person name="Zeng Q."/>
            <person name="Zucker J."/>
            <person name="Felipe M.S."/>
            <person name="Goldman G.H."/>
            <person name="Haas B.J."/>
            <person name="McEwen J.G."/>
            <person name="Nino-Vega G."/>
            <person name="Puccia R."/>
            <person name="San-Blas G."/>
            <person name="Soares C.M."/>
            <person name="Birren B.W."/>
            <person name="Cuomo C.A."/>
        </authorList>
    </citation>
    <scope>NUCLEOTIDE SEQUENCE [LARGE SCALE GENOMIC DNA]</scope>
    <source>
        <strain evidence="1 2">Pb18</strain>
    </source>
</reference>
<dbReference type="KEGG" id="pbn:PADG_06649"/>
<dbReference type="InParanoid" id="C1GHB3"/>
<dbReference type="OrthoDB" id="10493518at2759"/>
<dbReference type="AlphaFoldDB" id="C1GHB3"/>
<dbReference type="Proteomes" id="UP000001628">
    <property type="component" value="Unassembled WGS sequence"/>
</dbReference>
<dbReference type="eggNOG" id="ENOG502RR1T">
    <property type="taxonomic scope" value="Eukaryota"/>
</dbReference>
<keyword evidence="2" id="KW-1185">Reference proteome</keyword>
<dbReference type="VEuPathDB" id="FungiDB:PADG_06649"/>
<sequence length="179" mass="19961">MTPSSIFSFASMYADNIYVGLIIDQDRPSPSQWVASCDHSAATRLRCRGTMLSRVSNRQNSSCKQIGKENGQSRLCHIKTDIARNGVNPHRSNDFVRRSVMFSKSGITRHVRFCLLTFIQSVLRQGNINSVINGQSGQEVTGDTIILDPRKPMQAIIVADRSALNSERERSSLIDFAID</sequence>
<gene>
    <name evidence="1" type="ORF">PADG_06649</name>
</gene>